<comment type="caution">
    <text evidence="1">The sequence shown here is derived from an EMBL/GenBank/DDBJ whole genome shotgun (WGS) entry which is preliminary data.</text>
</comment>
<keyword evidence="2" id="KW-1185">Reference proteome</keyword>
<evidence type="ECO:0000313" key="2">
    <source>
        <dbReference type="Proteomes" id="UP001551482"/>
    </source>
</evidence>
<proteinExistence type="predicted"/>
<dbReference type="EMBL" id="JBEZFP010000125">
    <property type="protein sequence ID" value="MEU8138471.1"/>
    <property type="molecule type" value="Genomic_DNA"/>
</dbReference>
<organism evidence="1 2">
    <name type="scientific">Streptodolium elevatio</name>
    <dbReference type="NCBI Taxonomy" id="3157996"/>
    <lineage>
        <taxon>Bacteria</taxon>
        <taxon>Bacillati</taxon>
        <taxon>Actinomycetota</taxon>
        <taxon>Actinomycetes</taxon>
        <taxon>Kitasatosporales</taxon>
        <taxon>Streptomycetaceae</taxon>
        <taxon>Streptodolium</taxon>
    </lineage>
</organism>
<sequence>MRFLPDNLFPVGSTTAASDTSVDRIPQGRDWLRGLALNPAAPAAVRRRLLGYDPSAAGAFPERAVCVDDLRALVDENADRPKRCGVLLTTAPPEDMAETLDRTGAPEVRFRFAGDEEIRTDAEKWLRGETTLKWREGRLVEWTPSRWNASARGTAVIQEMYATADTPGWRRLAEHPWFVTYIGLARFADHGLAFARLAAVEDPAIDGAALGRLLADPSATLRWWARRDRRLPWPWLRPLLETHPEDAAANPGLPSEVMHRLLDIVGLPDEPAL</sequence>
<gene>
    <name evidence="1" type="ORF">AB0C36_33855</name>
</gene>
<reference evidence="1 2" key="1">
    <citation type="submission" date="2024-06" db="EMBL/GenBank/DDBJ databases">
        <title>The Natural Products Discovery Center: Release of the First 8490 Sequenced Strains for Exploring Actinobacteria Biosynthetic Diversity.</title>
        <authorList>
            <person name="Kalkreuter E."/>
            <person name="Kautsar S.A."/>
            <person name="Yang D."/>
            <person name="Bader C.D."/>
            <person name="Teijaro C.N."/>
            <person name="Fluegel L."/>
            <person name="Davis C.M."/>
            <person name="Simpson J.R."/>
            <person name="Lauterbach L."/>
            <person name="Steele A.D."/>
            <person name="Gui C."/>
            <person name="Meng S."/>
            <person name="Li G."/>
            <person name="Viehrig K."/>
            <person name="Ye F."/>
            <person name="Su P."/>
            <person name="Kiefer A.F."/>
            <person name="Nichols A."/>
            <person name="Cepeda A.J."/>
            <person name="Yan W."/>
            <person name="Fan B."/>
            <person name="Jiang Y."/>
            <person name="Adhikari A."/>
            <person name="Zheng C.-J."/>
            <person name="Schuster L."/>
            <person name="Cowan T.M."/>
            <person name="Smanski M.J."/>
            <person name="Chevrette M.G."/>
            <person name="De Carvalho L.P.S."/>
            <person name="Shen B."/>
        </authorList>
    </citation>
    <scope>NUCLEOTIDE SEQUENCE [LARGE SCALE GENOMIC DNA]</scope>
    <source>
        <strain evidence="1 2">NPDC048946</strain>
    </source>
</reference>
<dbReference type="RefSeq" id="WP_358361899.1">
    <property type="nucleotide sequence ID" value="NZ_JBEZFP010000125.1"/>
</dbReference>
<evidence type="ECO:0000313" key="1">
    <source>
        <dbReference type="EMBL" id="MEU8138471.1"/>
    </source>
</evidence>
<dbReference type="Proteomes" id="UP001551482">
    <property type="component" value="Unassembled WGS sequence"/>
</dbReference>
<accession>A0ABV3DS08</accession>
<protein>
    <submittedName>
        <fullName evidence="1">Uncharacterized protein</fullName>
    </submittedName>
</protein>
<name>A0ABV3DS08_9ACTN</name>